<dbReference type="AlphaFoldDB" id="A0A7T7UT70"/>
<dbReference type="Proteomes" id="UP000595871">
    <property type="component" value="Chromosome"/>
</dbReference>
<dbReference type="KEGG" id="aob:I6H46_07285"/>
<name>A0A7T7UT70_9FIRM</name>
<dbReference type="EMBL" id="CP067016">
    <property type="protein sequence ID" value="QQN55672.1"/>
    <property type="molecule type" value="Genomic_DNA"/>
</dbReference>
<evidence type="ECO:0000313" key="2">
    <source>
        <dbReference type="Proteomes" id="UP000595871"/>
    </source>
</evidence>
<protein>
    <submittedName>
        <fullName evidence="1">Relaxase</fullName>
    </submittedName>
</protein>
<gene>
    <name evidence="1" type="ORF">I6H46_07285</name>
</gene>
<accession>A0A7T7UT70</accession>
<evidence type="ECO:0000313" key="1">
    <source>
        <dbReference type="EMBL" id="QQN55672.1"/>
    </source>
</evidence>
<reference evidence="1 2" key="1">
    <citation type="submission" date="2020-12" db="EMBL/GenBank/DDBJ databases">
        <title>FDA dAtabase for Regulatory Grade micrObial Sequences (FDA-ARGOS): Supporting development and validation of Infectious Disease Dx tests.</title>
        <authorList>
            <person name="Sproer C."/>
            <person name="Gronow S."/>
            <person name="Severitt S."/>
            <person name="Schroder I."/>
            <person name="Tallon L."/>
            <person name="Sadzewicz L."/>
            <person name="Zhao X."/>
            <person name="Boylan J."/>
            <person name="Ott S."/>
            <person name="Bowen H."/>
            <person name="Vavikolanu K."/>
            <person name="Mehta A."/>
            <person name="Aluvathingal J."/>
            <person name="Nadendla S."/>
            <person name="Lowell S."/>
            <person name="Myers T."/>
            <person name="Yan Y."/>
            <person name="Sichtig H."/>
        </authorList>
    </citation>
    <scope>NUCLEOTIDE SEQUENCE [LARGE SCALE GENOMIC DNA]</scope>
    <source>
        <strain evidence="1 2">FDAARGOS_989</strain>
    </source>
</reference>
<keyword evidence="2" id="KW-1185">Reference proteome</keyword>
<sequence>MAITKIHPIKSTLNLAIDYITKSEKTDEKVLVSSFKCHPSTAHIQFIKT</sequence>
<organism evidence="1 2">
    <name type="scientific">Anaerococcus obesiensis</name>
    <dbReference type="NCBI Taxonomy" id="1287640"/>
    <lineage>
        <taxon>Bacteria</taxon>
        <taxon>Bacillati</taxon>
        <taxon>Bacillota</taxon>
        <taxon>Tissierellia</taxon>
        <taxon>Tissierellales</taxon>
        <taxon>Peptoniphilaceae</taxon>
        <taxon>Anaerococcus</taxon>
    </lineage>
</organism>
<proteinExistence type="predicted"/>